<reference evidence="3 4" key="1">
    <citation type="submission" date="2019-12" db="EMBL/GenBank/DDBJ databases">
        <authorList>
            <person name="Floudas D."/>
            <person name="Bentzer J."/>
            <person name="Ahren D."/>
            <person name="Johansson T."/>
            <person name="Persson P."/>
            <person name="Tunlid A."/>
        </authorList>
    </citation>
    <scope>NUCLEOTIDE SEQUENCE [LARGE SCALE GENOMIC DNA]</scope>
    <source>
        <strain evidence="3 4">CBS 102.39</strain>
    </source>
</reference>
<dbReference type="Pfam" id="PF13600">
    <property type="entry name" value="DUF4140"/>
    <property type="match status" value="1"/>
</dbReference>
<sequence length="639" mass="70573">MTSPSHIFKASEHAIKSVTVFKSSKAEAVRVFTVPLKKGQNKVQITDLSSSIDTRSLRVSGLGGAARLFDVVCTLDSSALSAVAPSGQGDTSTEKLRTMYARRQALESEKQIREKETELLLKYGQTLSGEHVNPGQMSTFLDQYVTRGQKTLESITQLEEKIADIDQLIKSEEYKVSIRKGSANGRVDVVISADDDISVDLKLTYIVSNAEWKPVYELHASADNGKPSSSVSLHYRARISQETGEDWNNTSLTLSTIAAGTTAKSVPELKRRRILPKANQGYPTIPQQMSLQPGEFIVDMQLQPTQYLPQQQHHQRQLQYQQQQAAQQQQVAQQHQAFQQLQQQQPQNATLPAGPYGAYQAVAANSRTLSQKRQYNEDSLMEDDYDTLEIEQPSSITENKTIVSETPIAVSFSVHGESTIPSDGVEHQVSVAELPFAAKISYITVPRVDPRVFLQCEVTNSSEYRLLPGPVTVIFDDSYVSTSSIDKAISTGDSFECTLGDDPSTQVSYTRSSKTVKSNTGAFSENTNTTTYTTKISVHNKHQFPISRLIIREAVPVANDKRVRVILRKPEGLAEAKDGQVVNLKDNGLCVGWTKVVDGSGGTKEGKFEWTWNVNSGAKVMVEAEWDVKSTGDNEWIEG</sequence>
<dbReference type="InterPro" id="IPR037291">
    <property type="entry name" value="DUF4139"/>
</dbReference>
<keyword evidence="4" id="KW-1185">Reference proteome</keyword>
<dbReference type="Proteomes" id="UP000521872">
    <property type="component" value="Unassembled WGS sequence"/>
</dbReference>
<dbReference type="InterPro" id="IPR011935">
    <property type="entry name" value="CHP02231"/>
</dbReference>
<feature type="domain" description="DUF4140" evidence="2">
    <location>
        <begin position="18"/>
        <end position="120"/>
    </location>
</feature>
<organism evidence="3 4">
    <name type="scientific">Agrocybe pediades</name>
    <dbReference type="NCBI Taxonomy" id="84607"/>
    <lineage>
        <taxon>Eukaryota</taxon>
        <taxon>Fungi</taxon>
        <taxon>Dikarya</taxon>
        <taxon>Basidiomycota</taxon>
        <taxon>Agaricomycotina</taxon>
        <taxon>Agaricomycetes</taxon>
        <taxon>Agaricomycetidae</taxon>
        <taxon>Agaricales</taxon>
        <taxon>Agaricineae</taxon>
        <taxon>Strophariaceae</taxon>
        <taxon>Agrocybe</taxon>
    </lineage>
</organism>
<evidence type="ECO:0000259" key="2">
    <source>
        <dbReference type="Pfam" id="PF13600"/>
    </source>
</evidence>
<dbReference type="PANTHER" id="PTHR31005:SF8">
    <property type="entry name" value="DUF4139 DOMAIN-CONTAINING PROTEIN"/>
    <property type="match status" value="1"/>
</dbReference>
<evidence type="ECO:0008006" key="5">
    <source>
        <dbReference type="Google" id="ProtNLM"/>
    </source>
</evidence>
<dbReference type="SUPFAM" id="SSF81995">
    <property type="entry name" value="beta-sandwich domain of Sec23/24"/>
    <property type="match status" value="1"/>
</dbReference>
<dbReference type="AlphaFoldDB" id="A0A8H4VMI3"/>
<evidence type="ECO:0000259" key="1">
    <source>
        <dbReference type="Pfam" id="PF13598"/>
    </source>
</evidence>
<dbReference type="EMBL" id="JAACJL010000045">
    <property type="protein sequence ID" value="KAF4613545.1"/>
    <property type="molecule type" value="Genomic_DNA"/>
</dbReference>
<gene>
    <name evidence="3" type="ORF">D9613_008120</name>
</gene>
<comment type="caution">
    <text evidence="3">The sequence shown here is derived from an EMBL/GenBank/DDBJ whole genome shotgun (WGS) entry which is preliminary data.</text>
</comment>
<dbReference type="InterPro" id="IPR025554">
    <property type="entry name" value="DUF4140"/>
</dbReference>
<dbReference type="PANTHER" id="PTHR31005">
    <property type="entry name" value="DUF4139 DOMAIN-CONTAINING PROTEIN"/>
    <property type="match status" value="1"/>
</dbReference>
<dbReference type="Pfam" id="PF13598">
    <property type="entry name" value="DUF4139"/>
    <property type="match status" value="1"/>
</dbReference>
<name>A0A8H4VMI3_9AGAR</name>
<dbReference type="NCBIfam" id="TIGR02231">
    <property type="entry name" value="mucoidy inhibitor MuiA family protein"/>
    <property type="match status" value="2"/>
</dbReference>
<feature type="domain" description="DUF4139" evidence="1">
    <location>
        <begin position="201"/>
        <end position="629"/>
    </location>
</feature>
<proteinExistence type="predicted"/>
<evidence type="ECO:0000313" key="4">
    <source>
        <dbReference type="Proteomes" id="UP000521872"/>
    </source>
</evidence>
<protein>
    <recommendedName>
        <fullName evidence="5">Mucoidy inhibitor A</fullName>
    </recommendedName>
</protein>
<evidence type="ECO:0000313" key="3">
    <source>
        <dbReference type="EMBL" id="KAF4613545.1"/>
    </source>
</evidence>
<accession>A0A8H4VMI3</accession>